<proteinExistence type="predicted"/>
<protein>
    <submittedName>
        <fullName evidence="2">Uncharacterized protein</fullName>
    </submittedName>
</protein>
<evidence type="ECO:0000256" key="1">
    <source>
        <dbReference type="SAM" id="MobiDB-lite"/>
    </source>
</evidence>
<evidence type="ECO:0000313" key="3">
    <source>
        <dbReference type="Proteomes" id="UP001196413"/>
    </source>
</evidence>
<dbReference type="AlphaFoldDB" id="A0AAD5QWK8"/>
<keyword evidence="3" id="KW-1185">Reference proteome</keyword>
<evidence type="ECO:0000313" key="2">
    <source>
        <dbReference type="EMBL" id="KAJ1364749.1"/>
    </source>
</evidence>
<gene>
    <name evidence="2" type="ORF">KIN20_024903</name>
</gene>
<dbReference type="Proteomes" id="UP001196413">
    <property type="component" value="Unassembled WGS sequence"/>
</dbReference>
<feature type="non-terminal residue" evidence="2">
    <location>
        <position position="1"/>
    </location>
</feature>
<dbReference type="EMBL" id="JAHQIW010005054">
    <property type="protein sequence ID" value="KAJ1364749.1"/>
    <property type="molecule type" value="Genomic_DNA"/>
</dbReference>
<name>A0AAD5QWK8_PARTN</name>
<comment type="caution">
    <text evidence="2">The sequence shown here is derived from an EMBL/GenBank/DDBJ whole genome shotgun (WGS) entry which is preliminary data.</text>
</comment>
<feature type="compositionally biased region" description="Polar residues" evidence="1">
    <location>
        <begin position="73"/>
        <end position="84"/>
    </location>
</feature>
<organism evidence="2 3">
    <name type="scientific">Parelaphostrongylus tenuis</name>
    <name type="common">Meningeal worm</name>
    <dbReference type="NCBI Taxonomy" id="148309"/>
    <lineage>
        <taxon>Eukaryota</taxon>
        <taxon>Metazoa</taxon>
        <taxon>Ecdysozoa</taxon>
        <taxon>Nematoda</taxon>
        <taxon>Chromadorea</taxon>
        <taxon>Rhabditida</taxon>
        <taxon>Rhabditina</taxon>
        <taxon>Rhabditomorpha</taxon>
        <taxon>Strongyloidea</taxon>
        <taxon>Metastrongylidae</taxon>
        <taxon>Parelaphostrongylus</taxon>
    </lineage>
</organism>
<feature type="region of interest" description="Disordered" evidence="1">
    <location>
        <begin position="73"/>
        <end position="94"/>
    </location>
</feature>
<accession>A0AAD5QWK8</accession>
<sequence>GHIVVEPSADTPIYLSPTPWHKEVVDVLFGQKPPENSSNDRFNVDDAQEYNGITKTITDNKCTVYVKPISSDICHTTHTSPNQRPKNDDNNDDFDEEYDRILELSLDLMGYPARFKYLN</sequence>
<reference evidence="2" key="1">
    <citation type="submission" date="2021-06" db="EMBL/GenBank/DDBJ databases">
        <title>Parelaphostrongylus tenuis whole genome reference sequence.</title>
        <authorList>
            <person name="Garwood T.J."/>
            <person name="Larsen P.A."/>
            <person name="Fountain-Jones N.M."/>
            <person name="Garbe J.R."/>
            <person name="Macchietto M.G."/>
            <person name="Kania S.A."/>
            <person name="Gerhold R.W."/>
            <person name="Richards J.E."/>
            <person name="Wolf T.M."/>
        </authorList>
    </citation>
    <scope>NUCLEOTIDE SEQUENCE</scope>
    <source>
        <strain evidence="2">MNPRO001-30</strain>
        <tissue evidence="2">Meninges</tissue>
    </source>
</reference>